<evidence type="ECO:0000313" key="6">
    <source>
        <dbReference type="EnsemblPlants" id="Bo4g158900.1"/>
    </source>
</evidence>
<evidence type="ECO:0000313" key="7">
    <source>
        <dbReference type="Proteomes" id="UP000032141"/>
    </source>
</evidence>
<protein>
    <recommendedName>
        <fullName evidence="1">ATP-dependent DNA helicase</fullName>
        <ecNumber evidence="1">5.6.2.3</ecNumber>
    </recommendedName>
</protein>
<dbReference type="eggNOG" id="KOG0987">
    <property type="taxonomic scope" value="Eukaryota"/>
</dbReference>
<dbReference type="EnsemblPlants" id="Bo4g158900.1">
    <property type="protein sequence ID" value="Bo4g158900.1"/>
    <property type="gene ID" value="Bo4g158900"/>
</dbReference>
<keyword evidence="1" id="KW-0378">Hydrolase</keyword>
<comment type="cofactor">
    <cofactor evidence="1">
        <name>Mg(2+)</name>
        <dbReference type="ChEBI" id="CHEBI:18420"/>
    </cofactor>
</comment>
<keyword evidence="7" id="KW-1185">Reference proteome</keyword>
<feature type="compositionally biased region" description="Acidic residues" evidence="2">
    <location>
        <begin position="92"/>
        <end position="101"/>
    </location>
</feature>
<accession>A0A0D3C255</accession>
<feature type="domain" description="DNA helicase Pif1-like DEAD-box helicase" evidence="3">
    <location>
        <begin position="624"/>
        <end position="738"/>
    </location>
</feature>
<keyword evidence="1" id="KW-0347">Helicase</keyword>
<feature type="domain" description="DNA helicase Pif1-like 2B" evidence="5">
    <location>
        <begin position="761"/>
        <end position="804"/>
    </location>
</feature>
<dbReference type="GO" id="GO:0043139">
    <property type="term" value="F:5'-3' DNA helicase activity"/>
    <property type="evidence" value="ECO:0007669"/>
    <property type="project" value="UniProtKB-EC"/>
</dbReference>
<keyword evidence="1" id="KW-0233">DNA recombination</keyword>
<evidence type="ECO:0000259" key="5">
    <source>
        <dbReference type="Pfam" id="PF21530"/>
    </source>
</evidence>
<dbReference type="GO" id="GO:0016887">
    <property type="term" value="F:ATP hydrolysis activity"/>
    <property type="evidence" value="ECO:0007669"/>
    <property type="project" value="RHEA"/>
</dbReference>
<reference evidence="6 7" key="1">
    <citation type="journal article" date="2014" name="Genome Biol.">
        <title>Transcriptome and methylome profiling reveals relics of genome dominance in the mesopolyploid Brassica oleracea.</title>
        <authorList>
            <person name="Parkin I.A."/>
            <person name="Koh C."/>
            <person name="Tang H."/>
            <person name="Robinson S.J."/>
            <person name="Kagale S."/>
            <person name="Clarke W.E."/>
            <person name="Town C.D."/>
            <person name="Nixon J."/>
            <person name="Krishnakumar V."/>
            <person name="Bidwell S.L."/>
            <person name="Denoeud F."/>
            <person name="Belcram H."/>
            <person name="Links M.G."/>
            <person name="Just J."/>
            <person name="Clarke C."/>
            <person name="Bender T."/>
            <person name="Huebert T."/>
            <person name="Mason A.S."/>
            <person name="Pires J.C."/>
            <person name="Barker G."/>
            <person name="Moore J."/>
            <person name="Walley P.G."/>
            <person name="Manoli S."/>
            <person name="Batley J."/>
            <person name="Edwards D."/>
            <person name="Nelson M.N."/>
            <person name="Wang X."/>
            <person name="Paterson A.H."/>
            <person name="King G."/>
            <person name="Bancroft I."/>
            <person name="Chalhoub B."/>
            <person name="Sharpe A.G."/>
        </authorList>
    </citation>
    <scope>NUCLEOTIDE SEQUENCE</scope>
    <source>
        <strain evidence="6 7">cv. TO1000</strain>
    </source>
</reference>
<sequence length="924" mass="104532">MDRMKRKYQPPLGADGHRLCSKPQSKQRIDHKKNKDVPLSTVFARLLHDVTNRKVSSSHLKYNKRIMFESDFLGSIDECDDLEVESSSQDSSDTEISDDEQSTVQEPEKVDQSGRVNLLAALFKKTLSEVKTKAKAVSSKEDDYVDEGDPSYSCVNCGAIMWLGERINKSKYRRKPIFTLCCMQDKSVKKERGPQMLVLHGENYHLMGSLTPPEGGYAKFGQLYIVDTENEVQNRSNALRSGKNTQTESTIEGLKKDIIQPMMNMLNVVNPYVAQFRSAKERFRMNPDQTFHMRIVSRSDKDGRTYNTPTSSEVAALIPGDFNLGMDKRDIVIQHKFGRLTRIDEIHISYLALQYPLLFVYGEDGFRVGIKKGVTEASKKLKKDTISMRQFFAFRMQERENESHVLLYSRSYASIKESENTGYSDMNQQGQQFVLPATFTGGPRYMKNMYLDAMAICRYFGFPDLFITFTCNPKWPELTRFLKKRGLNSDDRPDISCRIFKMKLDSLMNDLTKKNILGKTASAMYTVEFQKRGLPHAHILLFMHPSSKFPKTEDIDRIISAEIPDKSTDPDLYDVVKESMIHGLTLSDNDKKLYALIEIEKLMKRNGSSLSLYESMPKLPDNAKPIENIITAVVEDRGGMFFVYGFGGTRKTFLWKLFSSALRCRGDIVLNTASSGMASLLLPGGRTAHSRFSIPINPDEFTTCSLSHGSDKANLIKEASLIIWDEAPIMSRHCEEMIYTSSDSIDPSVTASVNNDALSSDFLNSIKVYGLPNHSLRLKIGCPVMNINPNEGLMNGTRLQITELMDFMVEARIITGAKVGKVIYIPKLLITPTDKRLLLFKMRRRQLPLAVAFAITINKSQGQSLSEVGLFLPRGVFSHGQLYVAISRVTSKKGLKILIVDKEGKPQSKTTNFVFKEVFSNLEN</sequence>
<dbReference type="GO" id="GO:0005524">
    <property type="term" value="F:ATP binding"/>
    <property type="evidence" value="ECO:0007669"/>
    <property type="project" value="UniProtKB-KW"/>
</dbReference>
<dbReference type="AlphaFoldDB" id="A0A0D3C255"/>
<feature type="region of interest" description="Disordered" evidence="2">
    <location>
        <begin position="1"/>
        <end position="34"/>
    </location>
</feature>
<dbReference type="CDD" id="cd18809">
    <property type="entry name" value="SF1_C_RecD"/>
    <property type="match status" value="1"/>
</dbReference>
<dbReference type="Pfam" id="PF21530">
    <property type="entry name" value="Pif1_2B_dom"/>
    <property type="match status" value="1"/>
</dbReference>
<dbReference type="Pfam" id="PF14214">
    <property type="entry name" value="Helitron_like_N"/>
    <property type="match status" value="1"/>
</dbReference>
<dbReference type="HOGENOM" id="CLU_001324_12_1_1"/>
<dbReference type="SUPFAM" id="SSF52540">
    <property type="entry name" value="P-loop containing nucleoside triphosphate hydrolases"/>
    <property type="match status" value="1"/>
</dbReference>
<dbReference type="PANTHER" id="PTHR45786:SF66">
    <property type="entry name" value="HOOK MOTIF PROTEIN, PUTATIVE-RELATED"/>
    <property type="match status" value="1"/>
</dbReference>
<evidence type="ECO:0000259" key="4">
    <source>
        <dbReference type="Pfam" id="PF14214"/>
    </source>
</evidence>
<name>A0A0D3C255_BRAOL</name>
<organism evidence="6 7">
    <name type="scientific">Brassica oleracea var. oleracea</name>
    <dbReference type="NCBI Taxonomy" id="109376"/>
    <lineage>
        <taxon>Eukaryota</taxon>
        <taxon>Viridiplantae</taxon>
        <taxon>Streptophyta</taxon>
        <taxon>Embryophyta</taxon>
        <taxon>Tracheophyta</taxon>
        <taxon>Spermatophyta</taxon>
        <taxon>Magnoliopsida</taxon>
        <taxon>eudicotyledons</taxon>
        <taxon>Gunneridae</taxon>
        <taxon>Pentapetalae</taxon>
        <taxon>rosids</taxon>
        <taxon>malvids</taxon>
        <taxon>Brassicales</taxon>
        <taxon>Brassicaceae</taxon>
        <taxon>Brassiceae</taxon>
        <taxon>Brassica</taxon>
    </lineage>
</organism>
<feature type="domain" description="Helitron helicase-like" evidence="4">
    <location>
        <begin position="412"/>
        <end position="541"/>
    </location>
</feature>
<evidence type="ECO:0000256" key="1">
    <source>
        <dbReference type="RuleBase" id="RU363044"/>
    </source>
</evidence>
<dbReference type="GO" id="GO:0000723">
    <property type="term" value="P:telomere maintenance"/>
    <property type="evidence" value="ECO:0007669"/>
    <property type="project" value="InterPro"/>
</dbReference>
<dbReference type="InterPro" id="IPR027417">
    <property type="entry name" value="P-loop_NTPase"/>
</dbReference>
<dbReference type="InterPro" id="IPR049163">
    <property type="entry name" value="Pif1-like_2B_dom"/>
</dbReference>
<dbReference type="OMA" id="ISCRIFK"/>
<keyword evidence="1" id="KW-0067">ATP-binding</keyword>
<dbReference type="Gene3D" id="3.40.50.300">
    <property type="entry name" value="P-loop containing nucleotide triphosphate hydrolases"/>
    <property type="match status" value="1"/>
</dbReference>
<dbReference type="InterPro" id="IPR010285">
    <property type="entry name" value="DNA_helicase_pif1-like_DEAD"/>
</dbReference>
<dbReference type="InterPro" id="IPR025476">
    <property type="entry name" value="Helitron_helicase-like"/>
</dbReference>
<keyword evidence="1" id="KW-0547">Nucleotide-binding</keyword>
<dbReference type="GO" id="GO:0006310">
    <property type="term" value="P:DNA recombination"/>
    <property type="evidence" value="ECO:0007669"/>
    <property type="project" value="UniProtKB-KW"/>
</dbReference>
<evidence type="ECO:0000256" key="2">
    <source>
        <dbReference type="SAM" id="MobiDB-lite"/>
    </source>
</evidence>
<feature type="region of interest" description="Disordered" evidence="2">
    <location>
        <begin position="83"/>
        <end position="110"/>
    </location>
</feature>
<dbReference type="EC" id="5.6.2.3" evidence="1"/>
<dbReference type="Proteomes" id="UP000032141">
    <property type="component" value="Chromosome C4"/>
</dbReference>
<dbReference type="Gramene" id="Bo4g158900.1">
    <property type="protein sequence ID" value="Bo4g158900.1"/>
    <property type="gene ID" value="Bo4g158900"/>
</dbReference>
<keyword evidence="1" id="KW-0227">DNA damage</keyword>
<dbReference type="GO" id="GO:0006281">
    <property type="term" value="P:DNA repair"/>
    <property type="evidence" value="ECO:0007669"/>
    <property type="project" value="UniProtKB-KW"/>
</dbReference>
<keyword evidence="1" id="KW-0234">DNA repair</keyword>
<proteinExistence type="inferred from homology"/>
<comment type="similarity">
    <text evidence="1">Belongs to the helicase family.</text>
</comment>
<evidence type="ECO:0000259" key="3">
    <source>
        <dbReference type="Pfam" id="PF05970"/>
    </source>
</evidence>
<dbReference type="PANTHER" id="PTHR45786">
    <property type="entry name" value="DNA BINDING PROTEIN-LIKE"/>
    <property type="match status" value="1"/>
</dbReference>
<reference evidence="6" key="2">
    <citation type="submission" date="2015-03" db="UniProtKB">
        <authorList>
            <consortium name="EnsemblPlants"/>
        </authorList>
    </citation>
    <scope>IDENTIFICATION</scope>
</reference>
<dbReference type="Pfam" id="PF05970">
    <property type="entry name" value="PIF1"/>
    <property type="match status" value="1"/>
</dbReference>
<comment type="catalytic activity">
    <reaction evidence="1">
        <text>ATP + H2O = ADP + phosphate + H(+)</text>
        <dbReference type="Rhea" id="RHEA:13065"/>
        <dbReference type="ChEBI" id="CHEBI:15377"/>
        <dbReference type="ChEBI" id="CHEBI:15378"/>
        <dbReference type="ChEBI" id="CHEBI:30616"/>
        <dbReference type="ChEBI" id="CHEBI:43474"/>
        <dbReference type="ChEBI" id="CHEBI:456216"/>
        <dbReference type="EC" id="5.6.2.3"/>
    </reaction>
</comment>